<name>A0A835YVC4_9STRA</name>
<organism evidence="1 2">
    <name type="scientific">Tribonema minus</name>
    <dbReference type="NCBI Taxonomy" id="303371"/>
    <lineage>
        <taxon>Eukaryota</taxon>
        <taxon>Sar</taxon>
        <taxon>Stramenopiles</taxon>
        <taxon>Ochrophyta</taxon>
        <taxon>PX clade</taxon>
        <taxon>Xanthophyceae</taxon>
        <taxon>Tribonematales</taxon>
        <taxon>Tribonemataceae</taxon>
        <taxon>Tribonema</taxon>
    </lineage>
</organism>
<comment type="caution">
    <text evidence="1">The sequence shown here is derived from an EMBL/GenBank/DDBJ whole genome shotgun (WGS) entry which is preliminary data.</text>
</comment>
<evidence type="ECO:0000313" key="2">
    <source>
        <dbReference type="Proteomes" id="UP000664859"/>
    </source>
</evidence>
<reference evidence="1" key="1">
    <citation type="submission" date="2021-02" db="EMBL/GenBank/DDBJ databases">
        <title>First Annotated Genome of the Yellow-green Alga Tribonema minus.</title>
        <authorList>
            <person name="Mahan K.M."/>
        </authorList>
    </citation>
    <scope>NUCLEOTIDE SEQUENCE</scope>
    <source>
        <strain evidence="1">UTEX B ZZ1240</strain>
    </source>
</reference>
<evidence type="ECO:0000313" key="1">
    <source>
        <dbReference type="EMBL" id="KAG5181649.1"/>
    </source>
</evidence>
<accession>A0A835YVC4</accession>
<dbReference type="Proteomes" id="UP000664859">
    <property type="component" value="Unassembled WGS sequence"/>
</dbReference>
<gene>
    <name evidence="1" type="ORF">JKP88DRAFT_278830</name>
</gene>
<dbReference type="EMBL" id="JAFCMP010000312">
    <property type="protein sequence ID" value="KAG5181649.1"/>
    <property type="molecule type" value="Genomic_DNA"/>
</dbReference>
<protein>
    <submittedName>
        <fullName evidence="1">Uncharacterized protein</fullName>
    </submittedName>
</protein>
<proteinExistence type="predicted"/>
<keyword evidence="2" id="KW-1185">Reference proteome</keyword>
<dbReference type="AlphaFoldDB" id="A0A835YVC4"/>
<sequence>MQIPKPEPELELKTHHHRCHSSLVSDAVGVVVGITSTVIGNTTGAVVDTAGDVIGGAGASARGLCRFVFGGSESGQEVETRACSTTRLLSHKGEGEHHCESPSD</sequence>